<protein>
    <submittedName>
        <fullName evidence="1">Uncharacterized protein</fullName>
    </submittedName>
</protein>
<dbReference type="Proteomes" id="UP000327439">
    <property type="component" value="Chromosome A06"/>
</dbReference>
<name>A0A5J5VG23_GOSBA</name>
<gene>
    <name evidence="1" type="ORF">ES319_A06G179400v1</name>
</gene>
<reference evidence="2" key="1">
    <citation type="journal article" date="2020" name="Nat. Genet.">
        <title>Genomic diversifications of five Gossypium allopolyploid species and their impact on cotton improvement.</title>
        <authorList>
            <person name="Chen Z.J."/>
            <person name="Sreedasyam A."/>
            <person name="Ando A."/>
            <person name="Song Q."/>
            <person name="De Santiago L.M."/>
            <person name="Hulse-Kemp A.M."/>
            <person name="Ding M."/>
            <person name="Ye W."/>
            <person name="Kirkbride R.C."/>
            <person name="Jenkins J."/>
            <person name="Plott C."/>
            <person name="Lovell J."/>
            <person name="Lin Y.M."/>
            <person name="Vaughn R."/>
            <person name="Liu B."/>
            <person name="Simpson S."/>
            <person name="Scheffler B.E."/>
            <person name="Wen L."/>
            <person name="Saski C.A."/>
            <person name="Grover C.E."/>
            <person name="Hu G."/>
            <person name="Conover J.L."/>
            <person name="Carlson J.W."/>
            <person name="Shu S."/>
            <person name="Boston L.B."/>
            <person name="Williams M."/>
            <person name="Peterson D.G."/>
            <person name="McGee K."/>
            <person name="Jones D.C."/>
            <person name="Wendel J.F."/>
            <person name="Stelly D.M."/>
            <person name="Grimwood J."/>
            <person name="Schmutz J."/>
        </authorList>
    </citation>
    <scope>NUCLEOTIDE SEQUENCE [LARGE SCALE GENOMIC DNA]</scope>
    <source>
        <strain evidence="2">cv. 3-79</strain>
    </source>
</reference>
<dbReference type="AlphaFoldDB" id="A0A5J5VG23"/>
<sequence length="56" mass="6141">MNDLVLREFIPPSVAIGEASGTQSAIATQKARTWSIRHGKRGRFDILSKRGRESGS</sequence>
<evidence type="ECO:0000313" key="1">
    <source>
        <dbReference type="EMBL" id="KAB2078664.1"/>
    </source>
</evidence>
<proteinExistence type="predicted"/>
<organism evidence="1 2">
    <name type="scientific">Gossypium barbadense</name>
    <name type="common">Sea Island cotton</name>
    <name type="synonym">Hibiscus barbadensis</name>
    <dbReference type="NCBI Taxonomy" id="3634"/>
    <lineage>
        <taxon>Eukaryota</taxon>
        <taxon>Viridiplantae</taxon>
        <taxon>Streptophyta</taxon>
        <taxon>Embryophyta</taxon>
        <taxon>Tracheophyta</taxon>
        <taxon>Spermatophyta</taxon>
        <taxon>Magnoliopsida</taxon>
        <taxon>eudicotyledons</taxon>
        <taxon>Gunneridae</taxon>
        <taxon>Pentapetalae</taxon>
        <taxon>rosids</taxon>
        <taxon>malvids</taxon>
        <taxon>Malvales</taxon>
        <taxon>Malvaceae</taxon>
        <taxon>Malvoideae</taxon>
        <taxon>Gossypium</taxon>
    </lineage>
</organism>
<dbReference type="EMBL" id="CM018207">
    <property type="protein sequence ID" value="KAB2078664.1"/>
    <property type="molecule type" value="Genomic_DNA"/>
</dbReference>
<accession>A0A5J5VG23</accession>
<keyword evidence="2" id="KW-1185">Reference proteome</keyword>
<evidence type="ECO:0000313" key="2">
    <source>
        <dbReference type="Proteomes" id="UP000327439"/>
    </source>
</evidence>